<reference evidence="1 2" key="1">
    <citation type="submission" date="2015-04" db="EMBL/GenBank/DDBJ databases">
        <title>The draft genome sequence of Fusarium langsethiae, a T-2/HT-2 mycotoxin producer.</title>
        <authorList>
            <person name="Lysoe E."/>
            <person name="Divon H.H."/>
            <person name="Terzi V."/>
            <person name="Orru L."/>
            <person name="Lamontanara A."/>
            <person name="Kolseth A.-K."/>
            <person name="Frandsen R.J."/>
            <person name="Nielsen K."/>
            <person name="Thrane U."/>
        </authorList>
    </citation>
    <scope>NUCLEOTIDE SEQUENCE [LARGE SCALE GENOMIC DNA]</scope>
    <source>
        <strain evidence="1 2">Fl201059</strain>
    </source>
</reference>
<evidence type="ECO:0000313" key="1">
    <source>
        <dbReference type="EMBL" id="KPA36166.1"/>
    </source>
</evidence>
<protein>
    <submittedName>
        <fullName evidence="1">Uncharacterized protein</fullName>
    </submittedName>
</protein>
<gene>
    <name evidence="1" type="ORF">FLAG1_11086</name>
</gene>
<dbReference type="EMBL" id="JXCE01000732">
    <property type="protein sequence ID" value="KPA36166.1"/>
    <property type="molecule type" value="Genomic_DNA"/>
</dbReference>
<organism evidence="1 2">
    <name type="scientific">Fusarium langsethiae</name>
    <dbReference type="NCBI Taxonomy" id="179993"/>
    <lineage>
        <taxon>Eukaryota</taxon>
        <taxon>Fungi</taxon>
        <taxon>Dikarya</taxon>
        <taxon>Ascomycota</taxon>
        <taxon>Pezizomycotina</taxon>
        <taxon>Sordariomycetes</taxon>
        <taxon>Hypocreomycetidae</taxon>
        <taxon>Hypocreales</taxon>
        <taxon>Nectriaceae</taxon>
        <taxon>Fusarium</taxon>
    </lineage>
</organism>
<comment type="caution">
    <text evidence="1">The sequence shown here is derived from an EMBL/GenBank/DDBJ whole genome shotgun (WGS) entry which is preliminary data.</text>
</comment>
<keyword evidence="2" id="KW-1185">Reference proteome</keyword>
<sequence length="321" mass="35302">MAEVIGVAASAAQLGAVCFTLIDILRKSLSISIYENPLLQTPEIGTQTKALLSTIDNNCINSLLKKGRLLRAWGFLYREQDLVDIFATIEQQKSTLCLAINQIQSKAFYQIKTDIEKMSSNTVVNDTTTKSQNGSPLEFLFRGETSQNSLSLRKELDRIGLSGPPATSSVMVVQHLANSSAKRTTTIMSSPANSNDLAGARFEQAGPQWNRCQTDPGFHQENRRIYKINGPLSKELAKNKPIQCTFNEGLKLGRGNQNNRHHIKFVGDISGAVVPNMDHDRWNDCNIKACATEDAKGHILGTQFNGIEIEYEEAATDAKSG</sequence>
<evidence type="ECO:0000313" key="2">
    <source>
        <dbReference type="Proteomes" id="UP000037904"/>
    </source>
</evidence>
<name>A0A0M9ENB3_FUSLA</name>
<accession>A0A0M9ENB3</accession>
<proteinExistence type="predicted"/>
<dbReference type="AlphaFoldDB" id="A0A0M9ENB3"/>
<dbReference type="OrthoDB" id="5069016at2759"/>
<dbReference type="Proteomes" id="UP000037904">
    <property type="component" value="Unassembled WGS sequence"/>
</dbReference>